<reference evidence="2" key="1">
    <citation type="journal article" date="2014" name="Science">
        <title>Ancient hybridizations among the ancestral genomes of bread wheat.</title>
        <authorList>
            <consortium name="International Wheat Genome Sequencing Consortium,"/>
            <person name="Marcussen T."/>
            <person name="Sandve S.R."/>
            <person name="Heier L."/>
            <person name="Spannagl M."/>
            <person name="Pfeifer M."/>
            <person name="Jakobsen K.S."/>
            <person name="Wulff B.B."/>
            <person name="Steuernagel B."/>
            <person name="Mayer K.F."/>
            <person name="Olsen O.A."/>
        </authorList>
    </citation>
    <scope>NUCLEOTIDE SEQUENCE [LARGE SCALE GENOMIC DNA]</scope>
    <source>
        <strain evidence="2">cv. AL8/78</strain>
    </source>
</reference>
<organism evidence="1 2">
    <name type="scientific">Aegilops tauschii subsp. strangulata</name>
    <name type="common">Goatgrass</name>
    <dbReference type="NCBI Taxonomy" id="200361"/>
    <lineage>
        <taxon>Eukaryota</taxon>
        <taxon>Viridiplantae</taxon>
        <taxon>Streptophyta</taxon>
        <taxon>Embryophyta</taxon>
        <taxon>Tracheophyta</taxon>
        <taxon>Spermatophyta</taxon>
        <taxon>Magnoliopsida</taxon>
        <taxon>Liliopsida</taxon>
        <taxon>Poales</taxon>
        <taxon>Poaceae</taxon>
        <taxon>BOP clade</taxon>
        <taxon>Pooideae</taxon>
        <taxon>Triticodae</taxon>
        <taxon>Triticeae</taxon>
        <taxon>Triticinae</taxon>
        <taxon>Aegilops</taxon>
    </lineage>
</organism>
<proteinExistence type="predicted"/>
<reference evidence="1" key="5">
    <citation type="journal article" date="2021" name="G3 (Bethesda)">
        <title>Aegilops tauschii genome assembly Aet v5.0 features greater sequence contiguity and improved annotation.</title>
        <authorList>
            <person name="Wang L."/>
            <person name="Zhu T."/>
            <person name="Rodriguez J.C."/>
            <person name="Deal K.R."/>
            <person name="Dubcovsky J."/>
            <person name="McGuire P.E."/>
            <person name="Lux T."/>
            <person name="Spannagl M."/>
            <person name="Mayer K.F.X."/>
            <person name="Baldrich P."/>
            <person name="Meyers B.C."/>
            <person name="Huo N."/>
            <person name="Gu Y.Q."/>
            <person name="Zhou H."/>
            <person name="Devos K.M."/>
            <person name="Bennetzen J.L."/>
            <person name="Unver T."/>
            <person name="Budak H."/>
            <person name="Gulick P.J."/>
            <person name="Galiba G."/>
            <person name="Kalapos B."/>
            <person name="Nelson D.R."/>
            <person name="Li P."/>
            <person name="You F.M."/>
            <person name="Luo M.C."/>
            <person name="Dvorak J."/>
        </authorList>
    </citation>
    <scope>NUCLEOTIDE SEQUENCE [LARGE SCALE GENOMIC DNA]</scope>
    <source>
        <strain evidence="1">cv. AL8/78</strain>
    </source>
</reference>
<dbReference type="Proteomes" id="UP000015105">
    <property type="component" value="Chromosome 5D"/>
</dbReference>
<name>A0A453MDF7_AEGTS</name>
<reference evidence="2" key="2">
    <citation type="journal article" date="2017" name="Nat. Plants">
        <title>The Aegilops tauschii genome reveals multiple impacts of transposons.</title>
        <authorList>
            <person name="Zhao G."/>
            <person name="Zou C."/>
            <person name="Li K."/>
            <person name="Wang K."/>
            <person name="Li T."/>
            <person name="Gao L."/>
            <person name="Zhang X."/>
            <person name="Wang H."/>
            <person name="Yang Z."/>
            <person name="Liu X."/>
            <person name="Jiang W."/>
            <person name="Mao L."/>
            <person name="Kong X."/>
            <person name="Jiao Y."/>
            <person name="Jia J."/>
        </authorList>
    </citation>
    <scope>NUCLEOTIDE SEQUENCE [LARGE SCALE GENOMIC DNA]</scope>
    <source>
        <strain evidence="2">cv. AL8/78</strain>
    </source>
</reference>
<reference evidence="1" key="4">
    <citation type="submission" date="2019-03" db="UniProtKB">
        <authorList>
            <consortium name="EnsemblPlants"/>
        </authorList>
    </citation>
    <scope>IDENTIFICATION</scope>
</reference>
<dbReference type="AlphaFoldDB" id="A0A453MDF7"/>
<reference evidence="1" key="3">
    <citation type="journal article" date="2017" name="Nature">
        <title>Genome sequence of the progenitor of the wheat D genome Aegilops tauschii.</title>
        <authorList>
            <person name="Luo M.C."/>
            <person name="Gu Y.Q."/>
            <person name="Puiu D."/>
            <person name="Wang H."/>
            <person name="Twardziok S.O."/>
            <person name="Deal K.R."/>
            <person name="Huo N."/>
            <person name="Zhu T."/>
            <person name="Wang L."/>
            <person name="Wang Y."/>
            <person name="McGuire P.E."/>
            <person name="Liu S."/>
            <person name="Long H."/>
            <person name="Ramasamy R.K."/>
            <person name="Rodriguez J.C."/>
            <person name="Van S.L."/>
            <person name="Yuan L."/>
            <person name="Wang Z."/>
            <person name="Xia Z."/>
            <person name="Xiao L."/>
            <person name="Anderson O.D."/>
            <person name="Ouyang S."/>
            <person name="Liang Y."/>
            <person name="Zimin A.V."/>
            <person name="Pertea G."/>
            <person name="Qi P."/>
            <person name="Bennetzen J.L."/>
            <person name="Dai X."/>
            <person name="Dawson M.W."/>
            <person name="Muller H.G."/>
            <person name="Kugler K."/>
            <person name="Rivarola-Duarte L."/>
            <person name="Spannagl M."/>
            <person name="Mayer K.F.X."/>
            <person name="Lu F.H."/>
            <person name="Bevan M.W."/>
            <person name="Leroy P."/>
            <person name="Li P."/>
            <person name="You F.M."/>
            <person name="Sun Q."/>
            <person name="Liu Z."/>
            <person name="Lyons E."/>
            <person name="Wicker T."/>
            <person name="Salzberg S.L."/>
            <person name="Devos K.M."/>
            <person name="Dvorak J."/>
        </authorList>
    </citation>
    <scope>NUCLEOTIDE SEQUENCE [LARGE SCALE GENOMIC DNA]</scope>
    <source>
        <strain evidence="1">cv. AL8/78</strain>
    </source>
</reference>
<evidence type="ECO:0000313" key="1">
    <source>
        <dbReference type="EnsemblPlants" id="AET5Gv21151100.5"/>
    </source>
</evidence>
<dbReference type="EnsemblPlants" id="AET5Gv21151100.5">
    <property type="protein sequence ID" value="AET5Gv21151100.5"/>
    <property type="gene ID" value="AET5Gv21151100"/>
</dbReference>
<sequence>MLRFTRFSSANRSVKEHCGCVYSFVTPPCPCGCRNDYRRHKVSTTLFFLGQVHYYSDNDYQQY</sequence>
<keyword evidence="2" id="KW-1185">Reference proteome</keyword>
<accession>A0A453MDF7</accession>
<protein>
    <submittedName>
        <fullName evidence="1">Uncharacterized protein</fullName>
    </submittedName>
</protein>
<dbReference type="Gramene" id="AET5Gv21151100.5">
    <property type="protein sequence ID" value="AET5Gv21151100.5"/>
    <property type="gene ID" value="AET5Gv21151100"/>
</dbReference>
<evidence type="ECO:0000313" key="2">
    <source>
        <dbReference type="Proteomes" id="UP000015105"/>
    </source>
</evidence>